<dbReference type="Proteomes" id="UP000029120">
    <property type="component" value="Chromosome 5"/>
</dbReference>
<comment type="cofactor">
    <cofactor evidence="1">
        <name>Mg(2+)</name>
        <dbReference type="ChEBI" id="CHEBI:18420"/>
    </cofactor>
</comment>
<keyword evidence="3 8" id="KW-0547">Nucleotide-binding</keyword>
<dbReference type="Gramene" id="KFK34343">
    <property type="protein sequence ID" value="KFK34343"/>
    <property type="gene ID" value="AALP_AA5G132800"/>
</dbReference>
<dbReference type="PANTHER" id="PTHR23070">
    <property type="entry name" value="BCS1 AAA-TYPE ATPASE"/>
    <property type="match status" value="1"/>
</dbReference>
<dbReference type="Gene3D" id="3.40.50.300">
    <property type="entry name" value="P-loop containing nucleotide triphosphate hydrolases"/>
    <property type="match status" value="1"/>
</dbReference>
<evidence type="ECO:0000256" key="3">
    <source>
        <dbReference type="ARBA" id="ARBA00022741"/>
    </source>
</evidence>
<dbReference type="GO" id="GO:0009411">
    <property type="term" value="P:response to UV"/>
    <property type="evidence" value="ECO:0007669"/>
    <property type="project" value="EnsemblPlants"/>
</dbReference>
<dbReference type="InterPro" id="IPR003593">
    <property type="entry name" value="AAA+_ATPase"/>
</dbReference>
<dbReference type="AlphaFoldDB" id="A0A087GWU1"/>
<protein>
    <recommendedName>
        <fullName evidence="10">AAA+ ATPase domain-containing protein</fullName>
    </recommendedName>
</protein>
<reference evidence="12" key="1">
    <citation type="journal article" date="2015" name="Nat. Plants">
        <title>Genome expansion of Arabis alpina linked with retrotransposition and reduced symmetric DNA methylation.</title>
        <authorList>
            <person name="Willing E.M."/>
            <person name="Rawat V."/>
            <person name="Mandakova T."/>
            <person name="Maumus F."/>
            <person name="James G.V."/>
            <person name="Nordstroem K.J."/>
            <person name="Becker C."/>
            <person name="Warthmann N."/>
            <person name="Chica C."/>
            <person name="Szarzynska B."/>
            <person name="Zytnicki M."/>
            <person name="Albani M.C."/>
            <person name="Kiefer C."/>
            <person name="Bergonzi S."/>
            <person name="Castaings L."/>
            <person name="Mateos J.L."/>
            <person name="Berns M.C."/>
            <person name="Bujdoso N."/>
            <person name="Piofczyk T."/>
            <person name="de Lorenzo L."/>
            <person name="Barrero-Sicilia C."/>
            <person name="Mateos I."/>
            <person name="Piednoel M."/>
            <person name="Hagmann J."/>
            <person name="Chen-Min-Tao R."/>
            <person name="Iglesias-Fernandez R."/>
            <person name="Schuster S.C."/>
            <person name="Alonso-Blanco C."/>
            <person name="Roudier F."/>
            <person name="Carbonero P."/>
            <person name="Paz-Ares J."/>
            <person name="Davis S.J."/>
            <person name="Pecinka A."/>
            <person name="Quesneville H."/>
            <person name="Colot V."/>
            <person name="Lysak M.A."/>
            <person name="Weigel D."/>
            <person name="Coupland G."/>
            <person name="Schneeberger K."/>
        </authorList>
    </citation>
    <scope>NUCLEOTIDE SEQUENCE [LARGE SCALE GENOMIC DNA]</scope>
    <source>
        <strain evidence="12">cv. Pajares</strain>
    </source>
</reference>
<keyword evidence="4" id="KW-0378">Hydrolase</keyword>
<organism evidence="11 12">
    <name type="scientific">Arabis alpina</name>
    <name type="common">Alpine rock-cress</name>
    <dbReference type="NCBI Taxonomy" id="50452"/>
    <lineage>
        <taxon>Eukaryota</taxon>
        <taxon>Viridiplantae</taxon>
        <taxon>Streptophyta</taxon>
        <taxon>Embryophyta</taxon>
        <taxon>Tracheophyta</taxon>
        <taxon>Spermatophyta</taxon>
        <taxon>Magnoliopsida</taxon>
        <taxon>eudicotyledons</taxon>
        <taxon>Gunneridae</taxon>
        <taxon>Pentapetalae</taxon>
        <taxon>rosids</taxon>
        <taxon>malvids</taxon>
        <taxon>Brassicales</taxon>
        <taxon>Brassicaceae</taxon>
        <taxon>Arabideae</taxon>
        <taxon>Arabis</taxon>
    </lineage>
</organism>
<dbReference type="FunFam" id="3.40.50.300:FF:001122">
    <property type="entry name" value="AAA-ATPase ASD, mitochondrial"/>
    <property type="match status" value="1"/>
</dbReference>
<dbReference type="Pfam" id="PF14363">
    <property type="entry name" value="AAA_assoc"/>
    <property type="match status" value="1"/>
</dbReference>
<keyword evidence="12" id="KW-1185">Reference proteome</keyword>
<evidence type="ECO:0000256" key="5">
    <source>
        <dbReference type="ARBA" id="ARBA00022840"/>
    </source>
</evidence>
<evidence type="ECO:0000313" key="12">
    <source>
        <dbReference type="Proteomes" id="UP000029120"/>
    </source>
</evidence>
<evidence type="ECO:0000256" key="8">
    <source>
        <dbReference type="RuleBase" id="RU003651"/>
    </source>
</evidence>
<gene>
    <name evidence="11" type="ordered locus">AALP_Aa5g132800</name>
</gene>
<evidence type="ECO:0000256" key="9">
    <source>
        <dbReference type="SAM" id="MobiDB-lite"/>
    </source>
</evidence>
<keyword evidence="5 8" id="KW-0067">ATP-binding</keyword>
<feature type="region of interest" description="Disordered" evidence="9">
    <location>
        <begin position="465"/>
        <end position="502"/>
    </location>
</feature>
<dbReference type="GO" id="GO:0009863">
    <property type="term" value="P:salicylic acid mediated signaling pathway"/>
    <property type="evidence" value="ECO:0007669"/>
    <property type="project" value="EnsemblPlants"/>
</dbReference>
<dbReference type="InterPro" id="IPR025753">
    <property type="entry name" value="AAA_N_dom"/>
</dbReference>
<evidence type="ECO:0000259" key="10">
    <source>
        <dbReference type="SMART" id="SM00382"/>
    </source>
</evidence>
<name>A0A087GWU1_ARAAL</name>
<dbReference type="GO" id="GO:0042802">
    <property type="term" value="F:identical protein binding"/>
    <property type="evidence" value="ECO:0007669"/>
    <property type="project" value="EnsemblPlants"/>
</dbReference>
<dbReference type="OrthoDB" id="10251412at2759"/>
<dbReference type="Gene3D" id="6.10.280.40">
    <property type="match status" value="1"/>
</dbReference>
<dbReference type="EMBL" id="CM002873">
    <property type="protein sequence ID" value="KFK34343.1"/>
    <property type="molecule type" value="Genomic_DNA"/>
</dbReference>
<dbReference type="OMA" id="PDEVHHY"/>
<evidence type="ECO:0000256" key="6">
    <source>
        <dbReference type="ARBA" id="ARBA00022842"/>
    </source>
</evidence>
<sequence>MSFSDSSSAESRLATAKTVLTTAASVAATAMLAKSLVTDYLPDEVHNYISYGFRFVFGYFSSQMTIIIEEFEGFVHNEIFEAAEAYLATKISPSNRRIKVSKHDKENNYNVTVERDEEVVDTFNGVKFEWILHCRHVESKNFHNPRDLNSTLKSEVRSFHLSFHKKFKDMALESYLPFMVKRATLVKQEKKTLKIFTLDPDNMYGTYSEAWTSVTLDHPSTFKTIAMDSDVKRNVMDDLEQFVQRREFYKRVGRAWKRGYLLYGPPGTGKSSLIAAMANHLNFDIYDLELTAVSNNSELRRLLIATANRSILVVEDIDCSIELKDRTTDEPTPESEENHDPRYKRVTLSGLLNFIDGLWSSCGDERIIIFTTNYKEKLDPALLRPGRMDMHIHMSYCTPSAFKDLASNYLEIEEHELFSKIEEGIEATEVSPAEVAEQLMRNDTIDKILEGLIGFLKVKKIENEEDKAKKEKQERENKEKPIKGKKDTEVMKTEEENEQRNDRVDKVLEGLVELLKAKKIEND</sequence>
<evidence type="ECO:0000256" key="7">
    <source>
        <dbReference type="ARBA" id="ARBA00049360"/>
    </source>
</evidence>
<dbReference type="Pfam" id="PF00004">
    <property type="entry name" value="AAA"/>
    <property type="match status" value="1"/>
</dbReference>
<dbReference type="GO" id="GO:0009626">
    <property type="term" value="P:plant-type hypersensitive response"/>
    <property type="evidence" value="ECO:0007669"/>
    <property type="project" value="EnsemblPlants"/>
</dbReference>
<comment type="catalytic activity">
    <reaction evidence="7">
        <text>ATP + H2O = ADP + phosphate + H(+)</text>
        <dbReference type="Rhea" id="RHEA:13065"/>
        <dbReference type="ChEBI" id="CHEBI:15377"/>
        <dbReference type="ChEBI" id="CHEBI:15378"/>
        <dbReference type="ChEBI" id="CHEBI:30616"/>
        <dbReference type="ChEBI" id="CHEBI:43474"/>
        <dbReference type="ChEBI" id="CHEBI:456216"/>
    </reaction>
</comment>
<dbReference type="Pfam" id="PF25568">
    <property type="entry name" value="AAA_lid_At3g28540"/>
    <property type="match status" value="1"/>
</dbReference>
<dbReference type="InterPro" id="IPR058017">
    <property type="entry name" value="At3g28540-like_C"/>
</dbReference>
<dbReference type="SMART" id="SM00382">
    <property type="entry name" value="AAA"/>
    <property type="match status" value="1"/>
</dbReference>
<dbReference type="InterPro" id="IPR003960">
    <property type="entry name" value="ATPase_AAA_CS"/>
</dbReference>
<dbReference type="GO" id="GO:0016887">
    <property type="term" value="F:ATP hydrolysis activity"/>
    <property type="evidence" value="ECO:0007669"/>
    <property type="project" value="InterPro"/>
</dbReference>
<dbReference type="CDD" id="cd19510">
    <property type="entry name" value="RecA-like_BCS1"/>
    <property type="match status" value="1"/>
</dbReference>
<dbReference type="PROSITE" id="PS00674">
    <property type="entry name" value="AAA"/>
    <property type="match status" value="1"/>
</dbReference>
<evidence type="ECO:0000256" key="1">
    <source>
        <dbReference type="ARBA" id="ARBA00001946"/>
    </source>
</evidence>
<dbReference type="GO" id="GO:0002237">
    <property type="term" value="P:response to molecule of bacterial origin"/>
    <property type="evidence" value="ECO:0007669"/>
    <property type="project" value="EnsemblPlants"/>
</dbReference>
<dbReference type="InterPro" id="IPR050747">
    <property type="entry name" value="Mitochondrial_chaperone_BCS1"/>
</dbReference>
<dbReference type="InterPro" id="IPR027417">
    <property type="entry name" value="P-loop_NTPase"/>
</dbReference>
<dbReference type="GO" id="GO:0005524">
    <property type="term" value="F:ATP binding"/>
    <property type="evidence" value="ECO:0007669"/>
    <property type="project" value="UniProtKB-KW"/>
</dbReference>
<evidence type="ECO:0000256" key="2">
    <source>
        <dbReference type="ARBA" id="ARBA00007448"/>
    </source>
</evidence>
<dbReference type="SUPFAM" id="SSF52540">
    <property type="entry name" value="P-loop containing nucleoside triphosphate hydrolases"/>
    <property type="match status" value="1"/>
</dbReference>
<accession>A0A087GWU1</accession>
<dbReference type="InterPro" id="IPR003959">
    <property type="entry name" value="ATPase_AAA_core"/>
</dbReference>
<feature type="domain" description="AAA+ ATPase" evidence="10">
    <location>
        <begin position="256"/>
        <end position="398"/>
    </location>
</feature>
<keyword evidence="6" id="KW-0460">Magnesium</keyword>
<comment type="similarity">
    <text evidence="2">Belongs to the AAA ATPase family. BCS1 subfamily.</text>
</comment>
<proteinExistence type="inferred from homology"/>
<evidence type="ECO:0000313" key="11">
    <source>
        <dbReference type="EMBL" id="KFK34343.1"/>
    </source>
</evidence>
<dbReference type="GO" id="GO:0005741">
    <property type="term" value="C:mitochondrial outer membrane"/>
    <property type="evidence" value="ECO:0007669"/>
    <property type="project" value="EnsemblPlants"/>
</dbReference>
<evidence type="ECO:0000256" key="4">
    <source>
        <dbReference type="ARBA" id="ARBA00022801"/>
    </source>
</evidence>
<dbReference type="eggNOG" id="KOG0743">
    <property type="taxonomic scope" value="Eukaryota"/>
</dbReference>